<evidence type="ECO:0000313" key="2">
    <source>
        <dbReference type="EMBL" id="AKA45805.1"/>
    </source>
</evidence>
<keyword evidence="3" id="KW-1185">Reference proteome</keyword>
<dbReference type="GeneID" id="24092891"/>
<protein>
    <submittedName>
        <fullName evidence="2">Uncharacterized protein</fullName>
    </submittedName>
</protein>
<name>A0A0E3JFY0_9VIRU</name>
<reference evidence="2 3" key="1">
    <citation type="journal article" date="2015" name="PLoS ONE">
        <title>Characterization by Small RNA Sequencing of Taro Bacilliform CH Virus (TaBCHV), a Novel Badnavirus.</title>
        <authorList>
            <person name="Kazmi S.A."/>
            <person name="Yang Z."/>
            <person name="Hong N."/>
            <person name="Wang G."/>
            <person name="Wang Y."/>
        </authorList>
    </citation>
    <scope>NUCLEOTIDE SEQUENCE [LARGE SCALE GENOMIC DNA]</scope>
    <source>
        <strain evidence="2">TaBCHV-1</strain>
        <strain evidence="1">TaBCHV-2</strain>
    </source>
</reference>
<evidence type="ECO:0000313" key="3">
    <source>
        <dbReference type="Proteomes" id="UP000202594"/>
    </source>
</evidence>
<dbReference type="Proteomes" id="UP000202594">
    <property type="component" value="Segment"/>
</dbReference>
<proteinExistence type="predicted"/>
<dbReference type="KEGG" id="vg:24092891"/>
<dbReference type="EMBL" id="KP710178">
    <property type="protein sequence ID" value="AKA45805.1"/>
    <property type="molecule type" value="Genomic_DNA"/>
</dbReference>
<organism evidence="2 3">
    <name type="scientific">Taro bacilliform CH virus</name>
    <dbReference type="NCBI Taxonomy" id="1634914"/>
    <lineage>
        <taxon>Viruses</taxon>
        <taxon>Riboviria</taxon>
        <taxon>Pararnavirae</taxon>
        <taxon>Artverviricota</taxon>
        <taxon>Revtraviricetes</taxon>
        <taxon>Ortervirales</taxon>
        <taxon>Caulimoviridae</taxon>
        <taxon>Badnavirus</taxon>
        <taxon>Badnavirus betacolocalasiae</taxon>
    </lineage>
</organism>
<dbReference type="EMBL" id="KP710177">
    <property type="protein sequence ID" value="AKA45799.1"/>
    <property type="molecule type" value="Genomic_DNA"/>
</dbReference>
<dbReference type="RefSeq" id="YP_009130665.1">
    <property type="nucleotide sequence ID" value="NC_026819.1"/>
</dbReference>
<sequence>MVRFLFALEITPQQELLPLGGLRITSGMKKFKVMKSKSSQSSNWTVMKPNLLSGILLENPLGNLATMSGMTHMMIISISLLNTLLLQDGTMTTTTAQRHPRMKQVTYSTSQTLGVHLYL</sequence>
<evidence type="ECO:0000313" key="1">
    <source>
        <dbReference type="EMBL" id="AKA45799.1"/>
    </source>
</evidence>
<accession>A0A0E3JFY0</accession>